<accession>A0A507D7U3</accession>
<dbReference type="FunFam" id="1.50.40.10:FF:000007">
    <property type="entry name" value="Mitochondrial tricarboxylate transport protein-like"/>
    <property type="match status" value="1"/>
</dbReference>
<dbReference type="GO" id="GO:0005815">
    <property type="term" value="C:microtubule organizing center"/>
    <property type="evidence" value="ECO:0007669"/>
    <property type="project" value="TreeGrafter"/>
</dbReference>
<gene>
    <name evidence="10" type="ORF">SeLEV6574_g02596</name>
</gene>
<evidence type="ECO:0000256" key="6">
    <source>
        <dbReference type="ARBA" id="ARBA00022989"/>
    </source>
</evidence>
<feature type="repeat" description="Solcar" evidence="9">
    <location>
        <begin position="212"/>
        <end position="298"/>
    </location>
</feature>
<evidence type="ECO:0000256" key="1">
    <source>
        <dbReference type="ARBA" id="ARBA00004225"/>
    </source>
</evidence>
<dbReference type="Gene3D" id="2.130.10.10">
    <property type="entry name" value="YVTN repeat-like/Quinoprotein amine dehydrogenase"/>
    <property type="match status" value="2"/>
</dbReference>
<evidence type="ECO:0008006" key="12">
    <source>
        <dbReference type="Google" id="ProtNLM"/>
    </source>
</evidence>
<dbReference type="GO" id="GO:1990811">
    <property type="term" value="C:MWP complex"/>
    <property type="evidence" value="ECO:0007669"/>
    <property type="project" value="TreeGrafter"/>
</dbReference>
<comment type="caution">
    <text evidence="10">The sequence shown here is derived from an EMBL/GenBank/DDBJ whole genome shotgun (WGS) entry which is preliminary data.</text>
</comment>
<organism evidence="10 11">
    <name type="scientific">Synchytrium endobioticum</name>
    <dbReference type="NCBI Taxonomy" id="286115"/>
    <lineage>
        <taxon>Eukaryota</taxon>
        <taxon>Fungi</taxon>
        <taxon>Fungi incertae sedis</taxon>
        <taxon>Chytridiomycota</taxon>
        <taxon>Chytridiomycota incertae sedis</taxon>
        <taxon>Chytridiomycetes</taxon>
        <taxon>Synchytriales</taxon>
        <taxon>Synchytriaceae</taxon>
        <taxon>Synchytrium</taxon>
    </lineage>
</organism>
<evidence type="ECO:0000256" key="4">
    <source>
        <dbReference type="ARBA" id="ARBA00022692"/>
    </source>
</evidence>
<dbReference type="EMBL" id="QEAM01000075">
    <property type="protein sequence ID" value="TPX47526.1"/>
    <property type="molecule type" value="Genomic_DNA"/>
</dbReference>
<evidence type="ECO:0000256" key="3">
    <source>
        <dbReference type="ARBA" id="ARBA00022448"/>
    </source>
</evidence>
<evidence type="ECO:0000256" key="9">
    <source>
        <dbReference type="PROSITE-ProRule" id="PRU00282"/>
    </source>
</evidence>
<evidence type="ECO:0000313" key="10">
    <source>
        <dbReference type="EMBL" id="TPX47526.1"/>
    </source>
</evidence>
<dbReference type="VEuPathDB" id="FungiDB:SeMB42_g00189"/>
<keyword evidence="7" id="KW-0496">Mitochondrion</keyword>
<dbReference type="PANTHER" id="PTHR16220:SF0">
    <property type="entry name" value="WD REPEAT-CONTAINING PROTEIN WRAP73"/>
    <property type="match status" value="1"/>
</dbReference>
<feature type="repeat" description="Solcar" evidence="9">
    <location>
        <begin position="110"/>
        <end position="196"/>
    </location>
</feature>
<dbReference type="Pfam" id="PF00400">
    <property type="entry name" value="WD40"/>
    <property type="match status" value="1"/>
</dbReference>
<dbReference type="InterPro" id="IPR001680">
    <property type="entry name" value="WD40_rpt"/>
</dbReference>
<dbReference type="InterPro" id="IPR015943">
    <property type="entry name" value="WD40/YVTN_repeat-like_dom_sf"/>
</dbReference>
<evidence type="ECO:0000256" key="8">
    <source>
        <dbReference type="ARBA" id="ARBA00023136"/>
    </source>
</evidence>
<evidence type="ECO:0000256" key="5">
    <source>
        <dbReference type="ARBA" id="ARBA00022737"/>
    </source>
</evidence>
<keyword evidence="4 9" id="KW-0812">Transmembrane</keyword>
<dbReference type="InterPro" id="IPR011045">
    <property type="entry name" value="N2O_reductase_N"/>
</dbReference>
<keyword evidence="8 9" id="KW-0472">Membrane</keyword>
<dbReference type="InterPro" id="IPR023395">
    <property type="entry name" value="MCP_dom_sf"/>
</dbReference>
<protein>
    <recommendedName>
        <fullName evidence="12">Translation initiation factor beta propellor-like domain-containing protein</fullName>
    </recommendedName>
</protein>
<comment type="subcellular location">
    <subcellularLocation>
        <location evidence="1">Mitochondrion membrane</location>
        <topology evidence="1">Multi-pass membrane protein</topology>
    </subcellularLocation>
</comment>
<dbReference type="Pfam" id="PF00153">
    <property type="entry name" value="Mito_carr"/>
    <property type="match status" value="3"/>
</dbReference>
<evidence type="ECO:0000256" key="7">
    <source>
        <dbReference type="ARBA" id="ARBA00023128"/>
    </source>
</evidence>
<dbReference type="SUPFAM" id="SSF103506">
    <property type="entry name" value="Mitochondrial carrier"/>
    <property type="match status" value="1"/>
</dbReference>
<reference evidence="10 11" key="1">
    <citation type="journal article" date="2019" name="Sci. Rep.">
        <title>Comparative genomics of chytrid fungi reveal insights into the obligate biotrophic and pathogenic lifestyle of Synchytrium endobioticum.</title>
        <authorList>
            <person name="van de Vossenberg B.T.L.H."/>
            <person name="Warris S."/>
            <person name="Nguyen H.D.T."/>
            <person name="van Gent-Pelzer M.P.E."/>
            <person name="Joly D.L."/>
            <person name="van de Geest H.C."/>
            <person name="Bonants P.J.M."/>
            <person name="Smith D.S."/>
            <person name="Levesque C.A."/>
            <person name="van der Lee T.A.J."/>
        </authorList>
    </citation>
    <scope>NUCLEOTIDE SEQUENCE [LARGE SCALE GENOMIC DNA]</scope>
    <source>
        <strain evidence="10 11">LEV6574</strain>
    </source>
</reference>
<dbReference type="GO" id="GO:0031966">
    <property type="term" value="C:mitochondrial membrane"/>
    <property type="evidence" value="ECO:0007669"/>
    <property type="project" value="UniProtKB-SubCell"/>
</dbReference>
<sequence>MSEVSKNKTVPPLYSLVAGALAGGVEAAITYPTEFVKTQLQLQSKAVDAKRYKGPVDCAVQIVREKGISGLYRGLSALVIGTAAKAGVRFYAYESFKQVLADKNGRLTSQNILLAGLGAGVTEAVLVVTPTETIKTKLIDDANRSTPKYKGLVHGVRAIIAEEGIGGVYRGLTSVVLRQSANQAVRLSVYGVLKEAVQGKYPKDATTGKELIPWYTTFALGAIAGTATVYATGPLDVLKTRMQGLDARRLYKNSLHCIYRVIKDDGFFALWKGAVPRLGRLVLSGGLVFTGYEITLNMLLRAFPLHAQVPLPVTSKASVSSAPEFYDPEEDSCHVVSPFKCFDNIVFLFEDLVVNPRVTIQERTLRNSKNGVIYVFGRVASTTFQNFCTQLQPTHTRQRSDEINQHQSSQYQHLIRLCMDFSDQYRQSNCLVQYSPNGLHILTAVQHRVVVRDSDSLQIQHLFACIDNVSDIGWSADSQLILCANYKLGAIQIWRIREHAHDAGEVWTCRIDEGAGGLANVRFTPDGRHVLSFSEFHLRITVWSLVTKEAAYIQYPKYTDRAYSFRSDSRYLAVAERRDCKEYVGIYDCDDWTMLKHFPIETNDLEDISWSPDGRFLAIWETCIEASPSPGFSSFYKVLLYYPDGRVISAFTPCSMGLGIKTVKWSPSSQFLAVGGYDQRVRLLNHYTWSHLVDFSHPCKLESPDILVFREADLRDIRDADKWAQAASLKPKIRYEVSRPPLTVPSSKPDPDKPNPKMGVGLLEFSCDGRHFVTRNDNMPNVLWIWNLPELRQVALIIQLHAIKTAKWSPMQPECLVFTCGTSALYLWGGEKVGCDVVEIPAVNFNVASFRWAPDSKSLALLDKEKFCIAYPLAEDDRD</sequence>
<dbReference type="Gene3D" id="1.50.40.10">
    <property type="entry name" value="Mitochondrial carrier domain"/>
    <property type="match status" value="1"/>
</dbReference>
<proteinExistence type="inferred from homology"/>
<keyword evidence="6" id="KW-1133">Transmembrane helix</keyword>
<dbReference type="PANTHER" id="PTHR16220">
    <property type="entry name" value="WD REPEAT PROTEIN 8-RELATED"/>
    <property type="match status" value="1"/>
</dbReference>
<keyword evidence="5" id="KW-0677">Repeat</keyword>
<dbReference type="AlphaFoldDB" id="A0A507D7U3"/>
<dbReference type="InterPro" id="IPR018108">
    <property type="entry name" value="MCP_transmembrane"/>
</dbReference>
<evidence type="ECO:0000256" key="2">
    <source>
        <dbReference type="ARBA" id="ARBA00006375"/>
    </source>
</evidence>
<dbReference type="PROSITE" id="PS50920">
    <property type="entry name" value="SOLCAR"/>
    <property type="match status" value="3"/>
</dbReference>
<keyword evidence="3" id="KW-0813">Transport</keyword>
<dbReference type="SUPFAM" id="SSF69322">
    <property type="entry name" value="Tricorn protease domain 2"/>
    <property type="match status" value="1"/>
</dbReference>
<feature type="repeat" description="Solcar" evidence="9">
    <location>
        <begin position="10"/>
        <end position="99"/>
    </location>
</feature>
<dbReference type="Proteomes" id="UP000320475">
    <property type="component" value="Unassembled WGS sequence"/>
</dbReference>
<evidence type="ECO:0000313" key="11">
    <source>
        <dbReference type="Proteomes" id="UP000320475"/>
    </source>
</evidence>
<comment type="similarity">
    <text evidence="2">Belongs to the mitochondrial carrier (TC 2.A.29) family.</text>
</comment>
<name>A0A507D7U3_9FUNG</name>
<dbReference type="SUPFAM" id="SSF50974">
    <property type="entry name" value="Nitrous oxide reductase, N-terminal domain"/>
    <property type="match status" value="1"/>
</dbReference>
<dbReference type="GO" id="GO:1990810">
    <property type="term" value="P:microtubule anchoring at mitotic spindle pole body"/>
    <property type="evidence" value="ECO:0007669"/>
    <property type="project" value="TreeGrafter"/>
</dbReference>
<dbReference type="OrthoDB" id="308690at2759"/>
<dbReference type="InterPro" id="IPR052778">
    <property type="entry name" value="Centrosome-WD_assoc"/>
</dbReference>